<gene>
    <name evidence="5" type="ORF">G3580_18565</name>
</gene>
<evidence type="ECO:0000313" key="5">
    <source>
        <dbReference type="EMBL" id="QID19444.1"/>
    </source>
</evidence>
<sequence>MDFLQSALVVDAAGAATDRHELILTRDFDELRAWTNQVYMPYTVTPGPCHHPDSALYAVTIGSMILSRFHYGIPVHLNEFSRGPGMGMALTTIRGKSRHWIDTRRCAEVDVGETFLVDTSRTEYWADFNPEHLQVNITFPHAFLADLYQRWFGQAADEGMWRCKFKFGGTGSAWLSLLDYACRAVAQTPEQVTDGPLGRHLAEMLGMHMVMEWVRQFERPAAPRPLPCVAPGYVRRAERYMAEHARSAPTLSEVALATGISVRALTSGFRQFRGTSPMAHLRELRLQGVRRDLLSAGHGATVASVAQQWGYANLGAFAASYRRRFGENPSVSLRRLRPS</sequence>
<keyword evidence="3" id="KW-0804">Transcription</keyword>
<dbReference type="RefSeq" id="WP_173768054.1">
    <property type="nucleotide sequence ID" value="NZ_CP048836.1"/>
</dbReference>
<dbReference type="InterPro" id="IPR050204">
    <property type="entry name" value="AraC_XylS_family_regulators"/>
</dbReference>
<accession>A0A6C1BAZ4</accession>
<dbReference type="Gene3D" id="1.10.10.60">
    <property type="entry name" value="Homeodomain-like"/>
    <property type="match status" value="1"/>
</dbReference>
<dbReference type="PANTHER" id="PTHR46796:SF12">
    <property type="entry name" value="HTH-TYPE DNA-BINDING TRANSCRIPTIONAL ACTIVATOR EUTR"/>
    <property type="match status" value="1"/>
</dbReference>
<evidence type="ECO:0000256" key="1">
    <source>
        <dbReference type="ARBA" id="ARBA00023015"/>
    </source>
</evidence>
<dbReference type="PROSITE" id="PS00041">
    <property type="entry name" value="HTH_ARAC_FAMILY_1"/>
    <property type="match status" value="1"/>
</dbReference>
<protein>
    <submittedName>
        <fullName evidence="5">AraC family transcriptional regulator</fullName>
    </submittedName>
</protein>
<evidence type="ECO:0000256" key="2">
    <source>
        <dbReference type="ARBA" id="ARBA00023125"/>
    </source>
</evidence>
<keyword evidence="2" id="KW-0238">DNA-binding</keyword>
<evidence type="ECO:0000313" key="6">
    <source>
        <dbReference type="Proteomes" id="UP000501991"/>
    </source>
</evidence>
<dbReference type="InterPro" id="IPR018060">
    <property type="entry name" value="HTH_AraC"/>
</dbReference>
<dbReference type="EMBL" id="CP048836">
    <property type="protein sequence ID" value="QID19444.1"/>
    <property type="molecule type" value="Genomic_DNA"/>
</dbReference>
<keyword evidence="6" id="KW-1185">Reference proteome</keyword>
<organism evidence="5 6">
    <name type="scientific">Nitrogeniibacter mangrovi</name>
    <dbReference type="NCBI Taxonomy" id="2016596"/>
    <lineage>
        <taxon>Bacteria</taxon>
        <taxon>Pseudomonadati</taxon>
        <taxon>Pseudomonadota</taxon>
        <taxon>Betaproteobacteria</taxon>
        <taxon>Rhodocyclales</taxon>
        <taxon>Zoogloeaceae</taxon>
        <taxon>Nitrogeniibacter</taxon>
    </lineage>
</organism>
<dbReference type="GO" id="GO:0003700">
    <property type="term" value="F:DNA-binding transcription factor activity"/>
    <property type="evidence" value="ECO:0007669"/>
    <property type="project" value="InterPro"/>
</dbReference>
<dbReference type="PANTHER" id="PTHR46796">
    <property type="entry name" value="HTH-TYPE TRANSCRIPTIONAL ACTIVATOR RHAS-RELATED"/>
    <property type="match status" value="1"/>
</dbReference>
<dbReference type="GO" id="GO:0043565">
    <property type="term" value="F:sequence-specific DNA binding"/>
    <property type="evidence" value="ECO:0007669"/>
    <property type="project" value="InterPro"/>
</dbReference>
<dbReference type="Proteomes" id="UP000501991">
    <property type="component" value="Chromosome"/>
</dbReference>
<reference evidence="5 6" key="1">
    <citation type="submission" date="2020-02" db="EMBL/GenBank/DDBJ databases">
        <title>Nitrogenibacter mangrovi gen. nov., sp. nov. isolated from mangrove sediment, a denitrifying betaproteobacterium.</title>
        <authorList>
            <person name="Liao H."/>
            <person name="Tian Y."/>
        </authorList>
    </citation>
    <scope>NUCLEOTIDE SEQUENCE [LARGE SCALE GENOMIC DNA]</scope>
    <source>
        <strain evidence="5 6">M9-3-2</strain>
    </source>
</reference>
<dbReference type="SUPFAM" id="SSF46689">
    <property type="entry name" value="Homeodomain-like"/>
    <property type="match status" value="1"/>
</dbReference>
<dbReference type="KEGG" id="azq:G3580_18565"/>
<dbReference type="Pfam" id="PF14525">
    <property type="entry name" value="AraC_binding_2"/>
    <property type="match status" value="1"/>
</dbReference>
<proteinExistence type="predicted"/>
<dbReference type="AlphaFoldDB" id="A0A6C1BAZ4"/>
<evidence type="ECO:0000256" key="3">
    <source>
        <dbReference type="ARBA" id="ARBA00023163"/>
    </source>
</evidence>
<dbReference type="PROSITE" id="PS01124">
    <property type="entry name" value="HTH_ARAC_FAMILY_2"/>
    <property type="match status" value="1"/>
</dbReference>
<dbReference type="InterPro" id="IPR009057">
    <property type="entry name" value="Homeodomain-like_sf"/>
</dbReference>
<name>A0A6C1BAZ4_9RHOO</name>
<keyword evidence="1" id="KW-0805">Transcription regulation</keyword>
<dbReference type="InterPro" id="IPR035418">
    <property type="entry name" value="AraC-bd_2"/>
</dbReference>
<feature type="domain" description="HTH araC/xylS-type" evidence="4">
    <location>
        <begin position="235"/>
        <end position="335"/>
    </location>
</feature>
<dbReference type="SMART" id="SM00342">
    <property type="entry name" value="HTH_ARAC"/>
    <property type="match status" value="1"/>
</dbReference>
<dbReference type="Pfam" id="PF12833">
    <property type="entry name" value="HTH_18"/>
    <property type="match status" value="1"/>
</dbReference>
<dbReference type="InterPro" id="IPR018062">
    <property type="entry name" value="HTH_AraC-typ_CS"/>
</dbReference>
<evidence type="ECO:0000259" key="4">
    <source>
        <dbReference type="PROSITE" id="PS01124"/>
    </source>
</evidence>